<keyword evidence="5" id="KW-0539">Nucleus</keyword>
<dbReference type="Pfam" id="PF06870">
    <property type="entry name" value="RNA_pol_I_A49"/>
    <property type="match status" value="1"/>
</dbReference>
<keyword evidence="8" id="KW-1185">Reference proteome</keyword>
<dbReference type="InterPro" id="IPR009668">
    <property type="entry name" value="RNA_pol-assoc_fac_A49-like"/>
</dbReference>
<comment type="subcellular location">
    <subcellularLocation>
        <location evidence="1">Nucleus</location>
        <location evidence="1">Nucleolus</location>
    </subcellularLocation>
</comment>
<proteinExistence type="inferred from homology"/>
<evidence type="ECO:0000256" key="3">
    <source>
        <dbReference type="ARBA" id="ARBA00022478"/>
    </source>
</evidence>
<dbReference type="PANTHER" id="PTHR14440">
    <property type="entry name" value="DNA-DIRECTED RNA POLYMERASE I SUBUNIT RPA49"/>
    <property type="match status" value="1"/>
</dbReference>
<evidence type="ECO:0000256" key="6">
    <source>
        <dbReference type="SAM" id="MobiDB-lite"/>
    </source>
</evidence>
<evidence type="ECO:0008006" key="9">
    <source>
        <dbReference type="Google" id="ProtNLM"/>
    </source>
</evidence>
<sequence>MSTVKSASKKRKRDTATEGVVLKLTDPIPGPIGPLLVSYPAIQAPLTTAFQCYANKKAKNESKKSDKNTENDEQDLLVVGESPDVEFISNEAESRLVSNSGCRYLIAVHNRRTNTLNVLPTAKSPHILTRTVKALKSIPPAAAPTQQDYKLARTALGETFGTKKAKAGIRAEERNRVDVSAMRGVMDHLQEGIDKGAAGLMTAEEAKEEMDKNRPIPPFDANTTDPEDIYPLHGIIPEMEWKAISISAFDHATDLKQRVALLPFSWSKWLQGHLVPSSDEPEKVRRKKLKIIWYISAMLAFRRHAEGKGATKDEISEKLPGLPGVIVDGLLARFTETARGSSKHQLTSDMQKKILAYLFALCLKVDNFATDVQMIATDLRMQFNEVKALFKSLGKWTEEEGCKINTLGERERTRLGLPDSSAATPRAVLNGPVEFPKPGRGKRK</sequence>
<dbReference type="GO" id="GO:0005730">
    <property type="term" value="C:nucleolus"/>
    <property type="evidence" value="ECO:0007669"/>
    <property type="project" value="UniProtKB-SubCell"/>
</dbReference>
<evidence type="ECO:0000256" key="4">
    <source>
        <dbReference type="ARBA" id="ARBA00023163"/>
    </source>
</evidence>
<evidence type="ECO:0000313" key="8">
    <source>
        <dbReference type="Proteomes" id="UP000717328"/>
    </source>
</evidence>
<evidence type="ECO:0000256" key="2">
    <source>
        <dbReference type="ARBA" id="ARBA00009430"/>
    </source>
</evidence>
<dbReference type="EMBL" id="JABCKI010005862">
    <property type="protein sequence ID" value="KAG5637083.1"/>
    <property type="molecule type" value="Genomic_DNA"/>
</dbReference>
<protein>
    <recommendedName>
        <fullName evidence="9">Rpa49 subunit specific to nuclear RNA polymerase I</fullName>
    </recommendedName>
</protein>
<reference evidence="7" key="1">
    <citation type="submission" date="2021-02" db="EMBL/GenBank/DDBJ databases">
        <authorList>
            <person name="Nieuwenhuis M."/>
            <person name="Van De Peppel L.J.J."/>
        </authorList>
    </citation>
    <scope>NUCLEOTIDE SEQUENCE</scope>
    <source>
        <strain evidence="7">D49</strain>
    </source>
</reference>
<dbReference type="Proteomes" id="UP000717328">
    <property type="component" value="Unassembled WGS sequence"/>
</dbReference>
<dbReference type="AlphaFoldDB" id="A0A9P7FVK1"/>
<evidence type="ECO:0000256" key="5">
    <source>
        <dbReference type="ARBA" id="ARBA00023242"/>
    </source>
</evidence>
<dbReference type="GO" id="GO:0000428">
    <property type="term" value="C:DNA-directed RNA polymerase complex"/>
    <property type="evidence" value="ECO:0007669"/>
    <property type="project" value="UniProtKB-KW"/>
</dbReference>
<dbReference type="OrthoDB" id="532500at2759"/>
<feature type="region of interest" description="Disordered" evidence="6">
    <location>
        <begin position="413"/>
        <end position="444"/>
    </location>
</feature>
<dbReference type="GO" id="GO:0003677">
    <property type="term" value="F:DNA binding"/>
    <property type="evidence" value="ECO:0007669"/>
    <property type="project" value="InterPro"/>
</dbReference>
<keyword evidence="3" id="KW-0240">DNA-directed RNA polymerase</keyword>
<comment type="similarity">
    <text evidence="2">Belongs to the eukaryotic RPA49/POLR1E RNA polymerase subunit family.</text>
</comment>
<name>A0A9P7FVK1_9AGAR</name>
<organism evidence="7 8">
    <name type="scientific">Sphagnurus paluster</name>
    <dbReference type="NCBI Taxonomy" id="117069"/>
    <lineage>
        <taxon>Eukaryota</taxon>
        <taxon>Fungi</taxon>
        <taxon>Dikarya</taxon>
        <taxon>Basidiomycota</taxon>
        <taxon>Agaricomycotina</taxon>
        <taxon>Agaricomycetes</taxon>
        <taxon>Agaricomycetidae</taxon>
        <taxon>Agaricales</taxon>
        <taxon>Tricholomatineae</taxon>
        <taxon>Lyophyllaceae</taxon>
        <taxon>Sphagnurus</taxon>
    </lineage>
</organism>
<evidence type="ECO:0000256" key="1">
    <source>
        <dbReference type="ARBA" id="ARBA00004604"/>
    </source>
</evidence>
<dbReference type="GO" id="GO:0006351">
    <property type="term" value="P:DNA-templated transcription"/>
    <property type="evidence" value="ECO:0007669"/>
    <property type="project" value="InterPro"/>
</dbReference>
<gene>
    <name evidence="7" type="ORF">H0H81_005816</name>
</gene>
<accession>A0A9P7FVK1</accession>
<reference evidence="7" key="2">
    <citation type="submission" date="2021-10" db="EMBL/GenBank/DDBJ databases">
        <title>Phylogenomics reveals ancestral predisposition of the termite-cultivated fungus Termitomyces towards a domesticated lifestyle.</title>
        <authorList>
            <person name="Auxier B."/>
            <person name="Grum-Grzhimaylo A."/>
            <person name="Cardenas M.E."/>
            <person name="Lodge J.D."/>
            <person name="Laessoe T."/>
            <person name="Pedersen O."/>
            <person name="Smith M.E."/>
            <person name="Kuyper T.W."/>
            <person name="Franco-Molano E.A."/>
            <person name="Baroni T.J."/>
            <person name="Aanen D.K."/>
        </authorList>
    </citation>
    <scope>NUCLEOTIDE SEQUENCE</scope>
    <source>
        <strain evidence="7">D49</strain>
    </source>
</reference>
<comment type="caution">
    <text evidence="7">The sequence shown here is derived from an EMBL/GenBank/DDBJ whole genome shotgun (WGS) entry which is preliminary data.</text>
</comment>
<keyword evidence="4" id="KW-0804">Transcription</keyword>
<evidence type="ECO:0000313" key="7">
    <source>
        <dbReference type="EMBL" id="KAG5637083.1"/>
    </source>
</evidence>